<comment type="caution">
    <text evidence="1">The sequence shown here is derived from an EMBL/GenBank/DDBJ whole genome shotgun (WGS) entry which is preliminary data.</text>
</comment>
<dbReference type="EMBL" id="JBJJXI010000055">
    <property type="protein sequence ID" value="KAL3399459.1"/>
    <property type="molecule type" value="Genomic_DNA"/>
</dbReference>
<reference evidence="1 2" key="1">
    <citation type="journal article" date="2024" name="bioRxiv">
        <title>A reference genome for Trichogramma kaykai: A tiny desert-dwelling parasitoid wasp with competing sex-ratio distorters.</title>
        <authorList>
            <person name="Culotta J."/>
            <person name="Lindsey A.R."/>
        </authorList>
    </citation>
    <scope>NUCLEOTIDE SEQUENCE [LARGE SCALE GENOMIC DNA]</scope>
    <source>
        <strain evidence="1 2">KSX58</strain>
    </source>
</reference>
<dbReference type="PANTHER" id="PTHR46579:SF1">
    <property type="entry name" value="F5_8 TYPE C DOMAIN-CONTAINING PROTEIN"/>
    <property type="match status" value="1"/>
</dbReference>
<gene>
    <name evidence="1" type="ORF">TKK_006743</name>
</gene>
<organism evidence="1 2">
    <name type="scientific">Trichogramma kaykai</name>
    <dbReference type="NCBI Taxonomy" id="54128"/>
    <lineage>
        <taxon>Eukaryota</taxon>
        <taxon>Metazoa</taxon>
        <taxon>Ecdysozoa</taxon>
        <taxon>Arthropoda</taxon>
        <taxon>Hexapoda</taxon>
        <taxon>Insecta</taxon>
        <taxon>Pterygota</taxon>
        <taxon>Neoptera</taxon>
        <taxon>Endopterygota</taxon>
        <taxon>Hymenoptera</taxon>
        <taxon>Apocrita</taxon>
        <taxon>Proctotrupomorpha</taxon>
        <taxon>Chalcidoidea</taxon>
        <taxon>Trichogrammatidae</taxon>
        <taxon>Trichogramma</taxon>
    </lineage>
</organism>
<evidence type="ECO:0000313" key="1">
    <source>
        <dbReference type="EMBL" id="KAL3399459.1"/>
    </source>
</evidence>
<keyword evidence="2" id="KW-1185">Reference proteome</keyword>
<dbReference type="PANTHER" id="PTHR46579">
    <property type="entry name" value="F5/8 TYPE C DOMAIN-CONTAINING PROTEIN-RELATED"/>
    <property type="match status" value="1"/>
</dbReference>
<sequence>MNSKGELNSYRHSTTMRCYKRCLETGKIKDVSRKTRYRRKKQNNKKTIVFSDEEIRSVRLKNAPENSIKNMCEFNFHDVSPPINTTMHEGSSNINNILKTDVSMGHSTEKSSLILLELLKSTVENGQEKIIEDNEFDENLHENSTLLKELLEFDSTSTSNICRPKNLNDLIESPDFLTSIVTNVDKCPGEVLLMILKFSLSCHLPLAKITSLFNLVNSLFSNPILPNTKYFIDKIFNSSVDAQFHGICPNCNIYIGKLQDKESFVTCENCETRIDLSNPSCENVFMIIDPSENIRTLLKEHEDYYQHIMNDRKYDGFLRKIYDGKLYRKFVESLPENEKKQYLTAILNSDGAPRFESSSYSIWPVYLSLNEIPTDLNGKNIVVLGLWFGKNKPNMAAFLDPITTFLNQLSHDGICLQLKRKEITVRLYILLVCVDSVARAPMQGFCQFNSNYGCQICYHPGEHFAGSMRYPVLKEKVKKRHTSDTIEHLKKIADGAKQPVFGIKNISPLLNLRKLHIINGFPADYMHCCLSGVGKQVTELILADLSSNQLQAINNMLDQIKIPHQLSRTSRSLKDRSKWKAKEWENFILHYSLPIFYVVLSDDLFSYWKLYVDSLFILLSDKISFETLDLADKMLHLFVYQTKQIFNSKAAMTYNVHQLLHLASSVANWGPLFEHSTFSFEAANHDLLQAIHCAKGVNLQIARFISIQRVFLTIEQIVYPVASPLVIDFCSKSSITRAKNSLKISNVTYLEKHPERIYNVDETGISIVPKTSQKVLAVKGRKHVGCLVAGGRGENVTAEICMSAIGTYMPPLLIFPRSKENPELMKNAPAGAWAEYTTRLNICRQTFSPGGSENTLNSHMQRKMHQFF</sequence>
<evidence type="ECO:0000313" key="2">
    <source>
        <dbReference type="Proteomes" id="UP001627154"/>
    </source>
</evidence>
<evidence type="ECO:0008006" key="3">
    <source>
        <dbReference type="Google" id="ProtNLM"/>
    </source>
</evidence>
<dbReference type="Proteomes" id="UP001627154">
    <property type="component" value="Unassembled WGS sequence"/>
</dbReference>
<name>A0ABD2X2F8_9HYME</name>
<accession>A0ABD2X2F8</accession>
<dbReference type="AlphaFoldDB" id="A0ABD2X2F8"/>
<protein>
    <recommendedName>
        <fullName evidence="3">DDE-1 domain-containing protein</fullName>
    </recommendedName>
</protein>
<proteinExistence type="predicted"/>